<dbReference type="PANTHER" id="PTHR31635:SF196">
    <property type="entry name" value="REVERSE TRANSCRIPTASE DOMAIN-CONTAINING PROTEIN-RELATED"/>
    <property type="match status" value="1"/>
</dbReference>
<evidence type="ECO:0008006" key="3">
    <source>
        <dbReference type="Google" id="ProtNLM"/>
    </source>
</evidence>
<reference evidence="1 2" key="1">
    <citation type="submission" date="2024-09" db="EMBL/GenBank/DDBJ databases">
        <title>Chromosome-scale assembly of Riccia fluitans.</title>
        <authorList>
            <person name="Paukszto L."/>
            <person name="Sawicki J."/>
            <person name="Karawczyk K."/>
            <person name="Piernik-Szablinska J."/>
            <person name="Szczecinska M."/>
            <person name="Mazdziarz M."/>
        </authorList>
    </citation>
    <scope>NUCLEOTIDE SEQUENCE [LARGE SCALE GENOMIC DNA]</scope>
    <source>
        <strain evidence="1">Rf_01</strain>
        <tissue evidence="1">Aerial parts of the thallus</tissue>
    </source>
</reference>
<protein>
    <recommendedName>
        <fullName evidence="3">Reverse transcriptase domain-containing protein</fullName>
    </recommendedName>
</protein>
<organism evidence="1 2">
    <name type="scientific">Riccia fluitans</name>
    <dbReference type="NCBI Taxonomy" id="41844"/>
    <lineage>
        <taxon>Eukaryota</taxon>
        <taxon>Viridiplantae</taxon>
        <taxon>Streptophyta</taxon>
        <taxon>Embryophyta</taxon>
        <taxon>Marchantiophyta</taxon>
        <taxon>Marchantiopsida</taxon>
        <taxon>Marchantiidae</taxon>
        <taxon>Marchantiales</taxon>
        <taxon>Ricciaceae</taxon>
        <taxon>Riccia</taxon>
    </lineage>
</organism>
<evidence type="ECO:0000313" key="1">
    <source>
        <dbReference type="EMBL" id="KAL2652687.1"/>
    </source>
</evidence>
<proteinExistence type="predicted"/>
<sequence length="200" mass="22612">MMLLRDKDGQEITKESEILDYVYSFYTDLYSQPPVPLAESREQENAPSLIGQLVTAEENRHLREAPGPEELKDTVKNLPLEKSPGEDGLPIEVLRELWEETGTGCLHFVQEAWKNKRIGKYNSGAVIKLIPNNSRKEDLKNWCPLSLLNLGYKLISRILANHLKDIIPKLIDEEKTGFIQGRSITDNIVSLGLCQDLANA</sequence>
<gene>
    <name evidence="1" type="ORF">R1flu_020815</name>
</gene>
<evidence type="ECO:0000313" key="2">
    <source>
        <dbReference type="Proteomes" id="UP001605036"/>
    </source>
</evidence>
<accession>A0ABD1ZNS0</accession>
<dbReference type="AlphaFoldDB" id="A0ABD1ZNS0"/>
<name>A0ABD1ZNS0_9MARC</name>
<keyword evidence="2" id="KW-1185">Reference proteome</keyword>
<dbReference type="EMBL" id="JBHFFA010000001">
    <property type="protein sequence ID" value="KAL2652687.1"/>
    <property type="molecule type" value="Genomic_DNA"/>
</dbReference>
<dbReference type="Proteomes" id="UP001605036">
    <property type="component" value="Unassembled WGS sequence"/>
</dbReference>
<dbReference type="PANTHER" id="PTHR31635">
    <property type="entry name" value="REVERSE TRANSCRIPTASE DOMAIN-CONTAINING PROTEIN-RELATED"/>
    <property type="match status" value="1"/>
</dbReference>
<comment type="caution">
    <text evidence="1">The sequence shown here is derived from an EMBL/GenBank/DDBJ whole genome shotgun (WGS) entry which is preliminary data.</text>
</comment>